<keyword evidence="9 10" id="KW-0472">Membrane</keyword>
<evidence type="ECO:0000256" key="2">
    <source>
        <dbReference type="ARBA" id="ARBA00004229"/>
    </source>
</evidence>
<feature type="transmembrane region" description="Helical" evidence="10">
    <location>
        <begin position="170"/>
        <end position="191"/>
    </location>
</feature>
<keyword evidence="7" id="KW-0201">Cytochrome c-type biogenesis</keyword>
<evidence type="ECO:0000256" key="4">
    <source>
        <dbReference type="ARBA" id="ARBA00022528"/>
    </source>
</evidence>
<comment type="caution">
    <text evidence="12">The sequence shown here is derived from an EMBL/GenBank/DDBJ whole genome shotgun (WGS) entry which is preliminary data.</text>
</comment>
<evidence type="ECO:0000256" key="3">
    <source>
        <dbReference type="ARBA" id="ARBA00006143"/>
    </source>
</evidence>
<evidence type="ECO:0000256" key="1">
    <source>
        <dbReference type="ARBA" id="ARBA00004141"/>
    </source>
</evidence>
<feature type="transmembrane region" description="Helical" evidence="10">
    <location>
        <begin position="248"/>
        <end position="267"/>
    </location>
</feature>
<evidence type="ECO:0000256" key="6">
    <source>
        <dbReference type="ARBA" id="ARBA00022692"/>
    </source>
</evidence>
<dbReference type="InterPro" id="IPR003834">
    <property type="entry name" value="Cyt_c_assmbl_TM_dom"/>
</dbReference>
<dbReference type="PANTHER" id="PTHR31272">
    <property type="entry name" value="CYTOCHROME C-TYPE BIOGENESIS PROTEIN HI_1454-RELATED"/>
    <property type="match status" value="1"/>
</dbReference>
<keyword evidence="4" id="KW-0150">Chloroplast</keyword>
<comment type="similarity">
    <text evidence="3">Belongs to the DsbD family.</text>
</comment>
<evidence type="ECO:0000313" key="12">
    <source>
        <dbReference type="EMBL" id="KAG2423067.1"/>
    </source>
</evidence>
<dbReference type="PANTHER" id="PTHR31272:SF6">
    <property type="entry name" value="CYTOCHROME C-TYPE BIOGENESIS CCDA-LIKE CHLOROPLASTIC PROTEIN"/>
    <property type="match status" value="1"/>
</dbReference>
<dbReference type="Pfam" id="PF02683">
    <property type="entry name" value="DsbD_TM"/>
    <property type="match status" value="1"/>
</dbReference>
<dbReference type="OrthoDB" id="40974at2759"/>
<gene>
    <name evidence="12" type="ORF">HXX76_015583</name>
</gene>
<evidence type="ECO:0000256" key="5">
    <source>
        <dbReference type="ARBA" id="ARBA00022640"/>
    </source>
</evidence>
<keyword evidence="6 10" id="KW-0812">Transmembrane</keyword>
<accession>A0A835S987</accession>
<dbReference type="GO" id="GO:0016020">
    <property type="term" value="C:membrane"/>
    <property type="evidence" value="ECO:0007669"/>
    <property type="project" value="UniProtKB-SubCell"/>
</dbReference>
<protein>
    <recommendedName>
        <fullName evidence="11">Cytochrome C biogenesis protein transmembrane domain-containing protein</fullName>
    </recommendedName>
</protein>
<name>A0A835S987_CHLIN</name>
<dbReference type="Proteomes" id="UP000650467">
    <property type="component" value="Unassembled WGS sequence"/>
</dbReference>
<feature type="transmembrane region" description="Helical" evidence="10">
    <location>
        <begin position="88"/>
        <end position="116"/>
    </location>
</feature>
<sequence length="306" mass="31748">MHLTAQPQAHSANPHYVLPCRRLALIRPCPLRIACSRSLKRQLRVAPGQELYELSDQAQDLVQGLFAAGQSADALVSQQLAGVTPLTYLAVLGAGLVTSLSPCTLSVLPLTIGYIGGYSQDDNGNGVSKPNLGLQAVSFSFGLATTLAVLGVVSSFVGRAYGQIGNELPIAVGLVAVLMGLNLLEVVQLQLPSLPDVDVRKAPVPPALQAYLAGATFALAASPCSTPVLATLLAYVSSTRDPLEGGSLLLAYTCGYVAPLLVAASFTGTVKRLLALRQYSAWVTPASGVLLVAGGTYTLLSRLVPS</sequence>
<dbReference type="EMBL" id="JAEHOC010000087">
    <property type="protein sequence ID" value="KAG2423067.1"/>
    <property type="molecule type" value="Genomic_DNA"/>
</dbReference>
<evidence type="ECO:0000256" key="7">
    <source>
        <dbReference type="ARBA" id="ARBA00022748"/>
    </source>
</evidence>
<dbReference type="InterPro" id="IPR051790">
    <property type="entry name" value="Cytochrome_c-biogenesis_DsbD"/>
</dbReference>
<feature type="transmembrane region" description="Helical" evidence="10">
    <location>
        <begin position="136"/>
        <end position="158"/>
    </location>
</feature>
<feature type="transmembrane region" description="Helical" evidence="10">
    <location>
        <begin position="211"/>
        <end position="236"/>
    </location>
</feature>
<evidence type="ECO:0000256" key="9">
    <source>
        <dbReference type="ARBA" id="ARBA00023136"/>
    </source>
</evidence>
<keyword evidence="8 10" id="KW-1133">Transmembrane helix</keyword>
<organism evidence="12 13">
    <name type="scientific">Chlamydomonas incerta</name>
    <dbReference type="NCBI Taxonomy" id="51695"/>
    <lineage>
        <taxon>Eukaryota</taxon>
        <taxon>Viridiplantae</taxon>
        <taxon>Chlorophyta</taxon>
        <taxon>core chlorophytes</taxon>
        <taxon>Chlorophyceae</taxon>
        <taxon>CS clade</taxon>
        <taxon>Chlamydomonadales</taxon>
        <taxon>Chlamydomonadaceae</taxon>
        <taxon>Chlamydomonas</taxon>
    </lineage>
</organism>
<evidence type="ECO:0000256" key="10">
    <source>
        <dbReference type="SAM" id="Phobius"/>
    </source>
</evidence>
<feature type="transmembrane region" description="Helical" evidence="10">
    <location>
        <begin position="279"/>
        <end position="300"/>
    </location>
</feature>
<evidence type="ECO:0000259" key="11">
    <source>
        <dbReference type="Pfam" id="PF02683"/>
    </source>
</evidence>
<dbReference type="GO" id="GO:0009507">
    <property type="term" value="C:chloroplast"/>
    <property type="evidence" value="ECO:0007669"/>
    <property type="project" value="UniProtKB-SubCell"/>
</dbReference>
<evidence type="ECO:0000256" key="8">
    <source>
        <dbReference type="ARBA" id="ARBA00022989"/>
    </source>
</evidence>
<feature type="domain" description="Cytochrome C biogenesis protein transmembrane" evidence="11">
    <location>
        <begin position="87"/>
        <end position="270"/>
    </location>
</feature>
<keyword evidence="5" id="KW-0934">Plastid</keyword>
<comment type="subcellular location">
    <subcellularLocation>
        <location evidence="1">Membrane</location>
        <topology evidence="1">Multi-pass membrane protein</topology>
    </subcellularLocation>
    <subcellularLocation>
        <location evidence="2">Plastid</location>
        <location evidence="2">Chloroplast</location>
    </subcellularLocation>
</comment>
<dbReference type="GO" id="GO:0017004">
    <property type="term" value="P:cytochrome complex assembly"/>
    <property type="evidence" value="ECO:0007669"/>
    <property type="project" value="UniProtKB-KW"/>
</dbReference>
<dbReference type="AlphaFoldDB" id="A0A835S987"/>
<proteinExistence type="inferred from homology"/>
<keyword evidence="13" id="KW-1185">Reference proteome</keyword>
<reference evidence="12" key="1">
    <citation type="journal article" date="2020" name="bioRxiv">
        <title>Comparative genomics of Chlamydomonas.</title>
        <authorList>
            <person name="Craig R.J."/>
            <person name="Hasan A.R."/>
            <person name="Ness R.W."/>
            <person name="Keightley P.D."/>
        </authorList>
    </citation>
    <scope>NUCLEOTIDE SEQUENCE</scope>
    <source>
        <strain evidence="12">SAG 7.73</strain>
    </source>
</reference>
<evidence type="ECO:0000313" key="13">
    <source>
        <dbReference type="Proteomes" id="UP000650467"/>
    </source>
</evidence>